<evidence type="ECO:0000313" key="2">
    <source>
        <dbReference type="Proteomes" id="UP000184363"/>
    </source>
</evidence>
<gene>
    <name evidence="1" type="ORF">SAMN05443637_12922</name>
</gene>
<dbReference type="OrthoDB" id="4504900at2"/>
<reference evidence="1 2" key="1">
    <citation type="submission" date="2016-11" db="EMBL/GenBank/DDBJ databases">
        <authorList>
            <person name="Jaros S."/>
            <person name="Januszkiewicz K."/>
            <person name="Wedrychowicz H."/>
        </authorList>
    </citation>
    <scope>NUCLEOTIDE SEQUENCE [LARGE SCALE GENOMIC DNA]</scope>
    <source>
        <strain evidence="1 2">DSM 43832</strain>
    </source>
</reference>
<dbReference type="RefSeq" id="WP_073460324.1">
    <property type="nucleotide sequence ID" value="NZ_CALGVN010000035.1"/>
</dbReference>
<evidence type="ECO:0000313" key="1">
    <source>
        <dbReference type="EMBL" id="SHL44491.1"/>
    </source>
</evidence>
<dbReference type="STRING" id="1848.SAMN05443637_12922"/>
<name>A0A1M7AP27_PSETH</name>
<dbReference type="AlphaFoldDB" id="A0A1M7AP27"/>
<evidence type="ECO:0008006" key="3">
    <source>
        <dbReference type="Google" id="ProtNLM"/>
    </source>
</evidence>
<proteinExistence type="predicted"/>
<accession>A0A1M7AP27</accession>
<organism evidence="1 2">
    <name type="scientific">Pseudonocardia thermophila</name>
    <dbReference type="NCBI Taxonomy" id="1848"/>
    <lineage>
        <taxon>Bacteria</taxon>
        <taxon>Bacillati</taxon>
        <taxon>Actinomycetota</taxon>
        <taxon>Actinomycetes</taxon>
        <taxon>Pseudonocardiales</taxon>
        <taxon>Pseudonocardiaceae</taxon>
        <taxon>Pseudonocardia</taxon>
    </lineage>
</organism>
<protein>
    <recommendedName>
        <fullName evidence="3">Cobalamin-independent synthase, Catalytic domain</fullName>
    </recommendedName>
</protein>
<dbReference type="EMBL" id="FRAP01000029">
    <property type="protein sequence ID" value="SHL44491.1"/>
    <property type="molecule type" value="Genomic_DNA"/>
</dbReference>
<dbReference type="Proteomes" id="UP000184363">
    <property type="component" value="Unassembled WGS sequence"/>
</dbReference>
<keyword evidence="2" id="KW-1185">Reference proteome</keyword>
<sequence>MRREGNWTDYDDQLNLRVRRGRRLRGIDLDLGHPRHAQELDRIARAAGWTGSVQVGIPSDLDMALFTLGPTGPLRHRGAFTDATTRHITEIRQQLGDRAVFQLEAPAEQVVVIKTPAVLRGFTAAWCGRGLARLARPSPVGTRFGLHLCLGDLGHRALAGTPSTAPLVTLTNAVARAWPAGRRLEFVHLPLAAGHLPPTLDPAFHAPLAGLRLPVGTRVVAGFLHEELTDEQCDQLLATVEDAVGATVDVAASCGLGRRSVAAAETTLAQGARLCSLPVSPEAEAF</sequence>